<organism evidence="2 3">
    <name type="scientific">Geodermatophilus ruber</name>
    <dbReference type="NCBI Taxonomy" id="504800"/>
    <lineage>
        <taxon>Bacteria</taxon>
        <taxon>Bacillati</taxon>
        <taxon>Actinomycetota</taxon>
        <taxon>Actinomycetes</taxon>
        <taxon>Geodermatophilales</taxon>
        <taxon>Geodermatophilaceae</taxon>
        <taxon>Geodermatophilus</taxon>
    </lineage>
</organism>
<dbReference type="STRING" id="504800.SAMN04488085_10154"/>
<accession>A0A1I3YI18</accession>
<dbReference type="RefSeq" id="WP_177212570.1">
    <property type="nucleotide sequence ID" value="NZ_FOSW01000001.1"/>
</dbReference>
<feature type="transmembrane region" description="Helical" evidence="1">
    <location>
        <begin position="30"/>
        <end position="51"/>
    </location>
</feature>
<evidence type="ECO:0000313" key="2">
    <source>
        <dbReference type="EMBL" id="SFK31472.1"/>
    </source>
</evidence>
<keyword evidence="1" id="KW-0472">Membrane</keyword>
<evidence type="ECO:0000256" key="1">
    <source>
        <dbReference type="SAM" id="Phobius"/>
    </source>
</evidence>
<dbReference type="EMBL" id="FOSW01000001">
    <property type="protein sequence ID" value="SFK31472.1"/>
    <property type="molecule type" value="Genomic_DNA"/>
</dbReference>
<dbReference type="InParanoid" id="A0A1I3YI18"/>
<name>A0A1I3YI18_9ACTN</name>
<reference evidence="3" key="1">
    <citation type="submission" date="2016-10" db="EMBL/GenBank/DDBJ databases">
        <authorList>
            <person name="Varghese N."/>
            <person name="Submissions S."/>
        </authorList>
    </citation>
    <scope>NUCLEOTIDE SEQUENCE [LARGE SCALE GENOMIC DNA]</scope>
    <source>
        <strain evidence="3">DSM 45317</strain>
    </source>
</reference>
<dbReference type="AlphaFoldDB" id="A0A1I3YI18"/>
<gene>
    <name evidence="2" type="ORF">SAMN04488085_10154</name>
</gene>
<dbReference type="Proteomes" id="UP000199152">
    <property type="component" value="Unassembled WGS sequence"/>
</dbReference>
<sequence>MLLNAAVLSVAIDVLAVAIAHPSAPREPWLHRLVCVVPLSAIAGTVLALAAGA</sequence>
<keyword evidence="1" id="KW-1133">Transmembrane helix</keyword>
<keyword evidence="3" id="KW-1185">Reference proteome</keyword>
<evidence type="ECO:0000313" key="3">
    <source>
        <dbReference type="Proteomes" id="UP000199152"/>
    </source>
</evidence>
<proteinExistence type="predicted"/>
<keyword evidence="1" id="KW-0812">Transmembrane</keyword>
<protein>
    <submittedName>
        <fullName evidence="2">Uncharacterized protein</fullName>
    </submittedName>
</protein>